<name>A0ABY1N6B5_9HYPH</name>
<protein>
    <submittedName>
        <fullName evidence="1">Uncharacterized protein</fullName>
    </submittedName>
</protein>
<reference evidence="1 2" key="1">
    <citation type="submission" date="2017-05" db="EMBL/GenBank/DDBJ databases">
        <authorList>
            <person name="Varghese N."/>
            <person name="Submissions S."/>
        </authorList>
    </citation>
    <scope>NUCLEOTIDE SEQUENCE [LARGE SCALE GENOMIC DNA]</scope>
    <source>
        <strain evidence="1 2">DSM 15949</strain>
    </source>
</reference>
<evidence type="ECO:0000313" key="1">
    <source>
        <dbReference type="EMBL" id="SMP01559.1"/>
    </source>
</evidence>
<sequence>MPIGENKNHYSGSSVYFYVPKTGGEDQNTANDNKLGAFLRLGEFSDVEETAADQADSQNPAQDQDNYYPLEHIADSRSRQEALDQAAGGTQGSKGILMSCDGRVLIKAGERMYTQVLGDKHDDVDGNYTLAVEDDISIRSELGEVTIESGPGRDIVLSAGNGSGTLIQRIENEDKIIANEAADTIHGNKYSKVIGKSTSIVEGYKHLTTGGLKTEFNYGGVFTLNGTAEFSIKPFALAVTAMDVGIKVGAFNMKKYDMDLIETVKLNKTALSLENAFAQMHNAEVEMSQSEVQNTTRLLSSAQSNIETRLSSIESLISRLRIYGSDVFAVT</sequence>
<accession>A0ABY1N6B5</accession>
<dbReference type="EMBL" id="FXTT01000001">
    <property type="protein sequence ID" value="SMP01559.1"/>
    <property type="molecule type" value="Genomic_DNA"/>
</dbReference>
<organism evidence="1 2">
    <name type="scientific">Roseibium denhamense</name>
    <dbReference type="NCBI Taxonomy" id="76305"/>
    <lineage>
        <taxon>Bacteria</taxon>
        <taxon>Pseudomonadati</taxon>
        <taxon>Pseudomonadota</taxon>
        <taxon>Alphaproteobacteria</taxon>
        <taxon>Hyphomicrobiales</taxon>
        <taxon>Stappiaceae</taxon>
        <taxon>Roseibium</taxon>
    </lineage>
</organism>
<proteinExistence type="predicted"/>
<dbReference type="Proteomes" id="UP001157914">
    <property type="component" value="Unassembled WGS sequence"/>
</dbReference>
<keyword evidence="2" id="KW-1185">Reference proteome</keyword>
<gene>
    <name evidence="1" type="ORF">SAMN06265374_0369</name>
</gene>
<dbReference type="RefSeq" id="WP_155191246.1">
    <property type="nucleotide sequence ID" value="NZ_BAAAEA010000001.1"/>
</dbReference>
<evidence type="ECO:0000313" key="2">
    <source>
        <dbReference type="Proteomes" id="UP001157914"/>
    </source>
</evidence>
<comment type="caution">
    <text evidence="1">The sequence shown here is derived from an EMBL/GenBank/DDBJ whole genome shotgun (WGS) entry which is preliminary data.</text>
</comment>